<dbReference type="OrthoDB" id="353160at2"/>
<comment type="caution">
    <text evidence="1">The sequence shown here is derived from an EMBL/GenBank/DDBJ whole genome shotgun (WGS) entry which is preliminary data.</text>
</comment>
<evidence type="ECO:0000313" key="1">
    <source>
        <dbReference type="EMBL" id="OJH14663.1"/>
    </source>
</evidence>
<dbReference type="RefSeq" id="WP_071983764.1">
    <property type="nucleotide sequence ID" value="NZ_CP124111.1"/>
</dbReference>
<protein>
    <submittedName>
        <fullName evidence="1">Uncharacterized protein</fullName>
    </submittedName>
</protein>
<organism evidence="1">
    <name type="scientific">Borrelia bissettiae</name>
    <name type="common">Borreliella bissettiae</name>
    <dbReference type="NCBI Taxonomy" id="64897"/>
    <lineage>
        <taxon>Bacteria</taxon>
        <taxon>Pseudomonadati</taxon>
        <taxon>Spirochaetota</taxon>
        <taxon>Spirochaetia</taxon>
        <taxon>Spirochaetales</taxon>
        <taxon>Borreliaceae</taxon>
        <taxon>Borreliella</taxon>
    </lineage>
</organism>
<accession>A0A1L8ZA79</accession>
<dbReference type="AlphaFoldDB" id="A0A1L8ZA79"/>
<sequence>MILILSLYLILRHNFNYWYLNRVYYIGKDNISNIDRGGRDKNNIDTKKHYRVERRLVSVFDNYFMLLNFRSFKVSGNNGELGSIGSSPIDS</sequence>
<name>A0A1L8ZA79_BORBI</name>
<keyword evidence="1" id="KW-0614">Plasmid</keyword>
<geneLocation type="plasmid" evidence="1">
    <name>unnamed</name>
</geneLocation>
<gene>
    <name evidence="1" type="ORF">ER70_07345</name>
</gene>
<dbReference type="EMBL" id="JNBW01000406">
    <property type="protein sequence ID" value="OJH14663.1"/>
    <property type="molecule type" value="Genomic_DNA"/>
</dbReference>
<proteinExistence type="predicted"/>
<reference evidence="1" key="2">
    <citation type="submission" date="2015-07" db="EMBL/GenBank/DDBJ databases">
        <authorList>
            <person name="Noorani M."/>
        </authorList>
    </citation>
    <scope>NUCLEOTIDE SEQUENCE</scope>
    <source>
        <strain evidence="1">CO275</strain>
        <plasmid evidence="1">unnamed</plasmid>
    </source>
</reference>
<reference evidence="1" key="1">
    <citation type="journal article" date="2015" name="Microbiology">
        <title>Similarities in murine infection and immune response to Borrelia bissettii and Borrelia burgdorferi sensu stricto.</title>
        <authorList>
            <person name="Leydet B.F.Jr."/>
            <person name="Liang F.T."/>
        </authorList>
    </citation>
    <scope>NUCLEOTIDE SEQUENCE [LARGE SCALE GENOMIC DNA]</scope>
    <source>
        <strain evidence="1">CO275</strain>
        <plasmid evidence="1">unnamed</plasmid>
    </source>
</reference>